<reference evidence="1" key="1">
    <citation type="submission" date="2024-07" db="EMBL/GenBank/DDBJ databases">
        <authorList>
            <person name="Bringhurst R.M."/>
            <person name="Homer T.E."/>
        </authorList>
    </citation>
    <scope>NUCLEOTIDE SEQUENCE</scope>
</reference>
<evidence type="ECO:0000313" key="1">
    <source>
        <dbReference type="EMBL" id="XDJ15269.1"/>
    </source>
</evidence>
<sequence length="115" mass="13098">MKISREKAKQLASQSAAMMGLPAQIQIVLDSVITHLVCVTEDYKNNRLEIVLGLNNPEPSAHIRHMAEQGTLYCVWQGQHMLQGPAFYPDDNETGLEHWEVEAYDSYLTFYVETE</sequence>
<name>A0AB39CE48_9VIRU</name>
<accession>A0AB39CE48</accession>
<proteinExistence type="predicted"/>
<protein>
    <submittedName>
        <fullName evidence="1">Uncharacterized protein</fullName>
    </submittedName>
</protein>
<dbReference type="EMBL" id="PQ015379">
    <property type="protein sequence ID" value="XDJ15269.1"/>
    <property type="molecule type" value="Genomic_DNA"/>
</dbReference>
<organism evidence="1">
    <name type="scientific">Pseudomonas phage HRDY3</name>
    <dbReference type="NCBI Taxonomy" id="3236930"/>
    <lineage>
        <taxon>Viruses</taxon>
    </lineage>
</organism>